<name>A0A2H2ZYR5_TRIPA</name>
<sequence length="301" mass="34123">MDSDDSDFYGDGETVSHLVRRVADFDVDEWVQQHRAHPGRPQRQIKLFDEASRLHNPYAGIPYAWQLTETVDNFLARLPPATTDRTPEVPWIYICNPWIPRVHKREGQAQFSKGNEDEAPEEEGSETAVVAQGGLERLHLLSKFIEGMQRSGQAPSVVEREISRQRKQATSDILKLAHLVKVRTGKWMLFCPTTEVNEVWEIVAKATANNELGIAAKVAPRSPLEDSRKDRLLCVYTADFTDMADVGRVLQKLRELKLVETRGRPIYYKPDAFTYIGISSGNPWGLRASIYSSTDKFPSRA</sequence>
<comment type="caution">
    <text evidence="3">The sequence shown here is derived from an EMBL/GenBank/DDBJ whole genome shotgun (WGS) entry which is preliminary data.</text>
</comment>
<dbReference type="InterPro" id="IPR023398">
    <property type="entry name" value="TIF_eIF4e-like"/>
</dbReference>
<dbReference type="Proteomes" id="UP000219286">
    <property type="component" value="Unassembled WGS sequence"/>
</dbReference>
<dbReference type="OrthoDB" id="10067381at2759"/>
<evidence type="ECO:0000313" key="3">
    <source>
        <dbReference type="EMBL" id="OTA07016.1"/>
    </source>
</evidence>
<evidence type="ECO:0000256" key="1">
    <source>
        <dbReference type="ARBA" id="ARBA00010568"/>
    </source>
</evidence>
<dbReference type="Pfam" id="PF08939">
    <property type="entry name" value="Bles03"/>
    <property type="match status" value="1"/>
</dbReference>
<feature type="region of interest" description="Disordered" evidence="2">
    <location>
        <begin position="107"/>
        <end position="126"/>
    </location>
</feature>
<keyword evidence="4" id="KW-1185">Reference proteome</keyword>
<dbReference type="EMBL" id="LFMI01000743">
    <property type="protein sequence ID" value="OTA07016.1"/>
    <property type="molecule type" value="Genomic_DNA"/>
</dbReference>
<gene>
    <name evidence="3" type="ORF">A9Z42_0078230</name>
</gene>
<dbReference type="PANTHER" id="PTHR31977">
    <property type="entry name" value="UPF0696 PROTEIN C11ORF68"/>
    <property type="match status" value="1"/>
</dbReference>
<organism evidence="3 4">
    <name type="scientific">Trichoderma parareesei</name>
    <name type="common">Filamentous fungus</name>
    <dbReference type="NCBI Taxonomy" id="858221"/>
    <lineage>
        <taxon>Eukaryota</taxon>
        <taxon>Fungi</taxon>
        <taxon>Dikarya</taxon>
        <taxon>Ascomycota</taxon>
        <taxon>Pezizomycotina</taxon>
        <taxon>Sordariomycetes</taxon>
        <taxon>Hypocreomycetidae</taxon>
        <taxon>Hypocreales</taxon>
        <taxon>Hypocreaceae</taxon>
        <taxon>Trichoderma</taxon>
    </lineage>
</organism>
<dbReference type="PANTHER" id="PTHR31977:SF1">
    <property type="entry name" value="UPF0696 PROTEIN C11ORF68"/>
    <property type="match status" value="1"/>
</dbReference>
<dbReference type="InterPro" id="IPR015034">
    <property type="entry name" value="Bles03"/>
</dbReference>
<proteinExistence type="inferred from homology"/>
<protein>
    <recommendedName>
        <fullName evidence="5">DUF1917-domain-containing protein</fullName>
    </recommendedName>
</protein>
<evidence type="ECO:0000313" key="4">
    <source>
        <dbReference type="Proteomes" id="UP000219286"/>
    </source>
</evidence>
<evidence type="ECO:0000256" key="2">
    <source>
        <dbReference type="SAM" id="MobiDB-lite"/>
    </source>
</evidence>
<dbReference type="Gene3D" id="3.30.760.10">
    <property type="entry name" value="RNA Cap, Translation Initiation Factor Eif4e"/>
    <property type="match status" value="1"/>
</dbReference>
<dbReference type="SUPFAM" id="SSF55418">
    <property type="entry name" value="eIF4e-like"/>
    <property type="match status" value="1"/>
</dbReference>
<evidence type="ECO:0008006" key="5">
    <source>
        <dbReference type="Google" id="ProtNLM"/>
    </source>
</evidence>
<comment type="similarity">
    <text evidence="1">Belongs to the UPF0696 family.</text>
</comment>
<reference evidence="3 4" key="1">
    <citation type="journal article" date="2015" name="Genome Announc.">
        <title>Genome sequence and annotation of Trichoderma parareesei, the ancestor of the cellulase producer Trichoderma reesei.</title>
        <authorList>
            <person name="Yang D."/>
            <person name="Pomraning K."/>
            <person name="Kopchinskiy A."/>
            <person name="Karimi Aghcheh R."/>
            <person name="Atanasova L."/>
            <person name="Chenthamara K."/>
            <person name="Baker S.E."/>
            <person name="Zhang R."/>
            <person name="Shen Q."/>
            <person name="Freitag M."/>
            <person name="Kubicek C.P."/>
            <person name="Druzhinina I.S."/>
        </authorList>
    </citation>
    <scope>NUCLEOTIDE SEQUENCE [LARGE SCALE GENOMIC DNA]</scope>
    <source>
        <strain evidence="3 4">CBS 125925</strain>
    </source>
</reference>
<accession>A0A2H2ZYR5</accession>
<dbReference type="AlphaFoldDB" id="A0A2H2ZYR5"/>